<proteinExistence type="predicted"/>
<accession>A0A6J7X0Q5</accession>
<gene>
    <name evidence="1" type="ORF">UFOVP391_19</name>
</gene>
<name>A0A6J7X0Q5_9CAUD</name>
<dbReference type="EMBL" id="LR798325">
    <property type="protein sequence ID" value="CAB5223981.1"/>
    <property type="molecule type" value="Genomic_DNA"/>
</dbReference>
<reference evidence="1" key="1">
    <citation type="submission" date="2020-05" db="EMBL/GenBank/DDBJ databases">
        <authorList>
            <person name="Chiriac C."/>
            <person name="Salcher M."/>
            <person name="Ghai R."/>
            <person name="Kavagutti S V."/>
        </authorList>
    </citation>
    <scope>NUCLEOTIDE SEQUENCE</scope>
</reference>
<evidence type="ECO:0000313" key="1">
    <source>
        <dbReference type="EMBL" id="CAB5223981.1"/>
    </source>
</evidence>
<sequence>MAFRTQKISQMTPKGSDLEATDLIEVSTIESGSYVTRSITGQELIDAIPAPSVDWGDIGGTLSDQTDLNTALSGKVPTSRTLTINGTTQDLSADRTFTISTGITIGTTLITSGTVGRVLFQGTGNVVSQSANLFWDATNNRLGIGTSAPISKMQVITDNATSPFAFSSQTSQIAGTTTAGVFSAYSLTNGGYLNCGNPDVGWVNMTYLAGRHIFSLAGTEAMRITNGNVLINTTTDAGFRLDVNGTARVQGVLTIGGEIFGATNTYFNGPSLNTGTLWLRFNAVNSNGNFTATGPVQGTNVIASGTNSQLSSTGSGVQGVLISNTATSTNWRIEGHRTTSGALEFKNDLTNPVLNLFSTRNVGIGTFTDAGFRLDVNGTARVKGTGTTSATTALRVENSGGTRLMDVRDDGSILFRETPSSILADGTMRNTYSQTIFGALVGAQAYPVASAIFEVQSTTKGLLFPRMTTTQKNAIASPAAGLQVFDTTLNMMSYYNGTIWISL</sequence>
<protein>
    <submittedName>
        <fullName evidence="1">Uncharacterized protein</fullName>
    </submittedName>
</protein>
<organism evidence="1">
    <name type="scientific">uncultured Caudovirales phage</name>
    <dbReference type="NCBI Taxonomy" id="2100421"/>
    <lineage>
        <taxon>Viruses</taxon>
        <taxon>Duplodnaviria</taxon>
        <taxon>Heunggongvirae</taxon>
        <taxon>Uroviricota</taxon>
        <taxon>Caudoviricetes</taxon>
        <taxon>Peduoviridae</taxon>
        <taxon>Maltschvirus</taxon>
        <taxon>Maltschvirus maltsch</taxon>
    </lineage>
</organism>